<protein>
    <submittedName>
        <fullName evidence="2">Uncharacterized protein</fullName>
    </submittedName>
</protein>
<evidence type="ECO:0000256" key="1">
    <source>
        <dbReference type="SAM" id="MobiDB-lite"/>
    </source>
</evidence>
<feature type="non-terminal residue" evidence="2">
    <location>
        <position position="239"/>
    </location>
</feature>
<sequence length="239" mass="27388">MTIATDVAETMDREALVQAILNLENDVEDQVTDPALAFDLAGHIKVHVDELVALGAGPGSGKLKRKKTKKARPPKGPIPRLEALPPVDQARWIFMERYIPLERHEDILGLNLPSEVFAEYQESFDRFITDLLLLPRTIQAVEKNDIPALQKQFATCVLVFRAPELIHNDEAVPVSVKSLRDAFPSYFYKRKKKANWFEAHDFYREPIKAPRWVLCDTEHMNCTLRRPERKLAGYARDWG</sequence>
<organism evidence="2">
    <name type="scientific">marine metagenome</name>
    <dbReference type="NCBI Taxonomy" id="408172"/>
    <lineage>
        <taxon>unclassified sequences</taxon>
        <taxon>metagenomes</taxon>
        <taxon>ecological metagenomes</taxon>
    </lineage>
</organism>
<proteinExistence type="predicted"/>
<accession>A0A382I905</accession>
<name>A0A382I905_9ZZZZ</name>
<evidence type="ECO:0000313" key="2">
    <source>
        <dbReference type="EMBL" id="SVB96204.1"/>
    </source>
</evidence>
<gene>
    <name evidence="2" type="ORF">METZ01_LOCUS249058</name>
</gene>
<dbReference type="AlphaFoldDB" id="A0A382I905"/>
<feature type="compositionally biased region" description="Basic residues" evidence="1">
    <location>
        <begin position="62"/>
        <end position="73"/>
    </location>
</feature>
<dbReference type="EMBL" id="UINC01065983">
    <property type="protein sequence ID" value="SVB96204.1"/>
    <property type="molecule type" value="Genomic_DNA"/>
</dbReference>
<feature type="region of interest" description="Disordered" evidence="1">
    <location>
        <begin position="59"/>
        <end position="80"/>
    </location>
</feature>
<reference evidence="2" key="1">
    <citation type="submission" date="2018-05" db="EMBL/GenBank/DDBJ databases">
        <authorList>
            <person name="Lanie J.A."/>
            <person name="Ng W.-L."/>
            <person name="Kazmierczak K.M."/>
            <person name="Andrzejewski T.M."/>
            <person name="Davidsen T.M."/>
            <person name="Wayne K.J."/>
            <person name="Tettelin H."/>
            <person name="Glass J.I."/>
            <person name="Rusch D."/>
            <person name="Podicherti R."/>
            <person name="Tsui H.-C.T."/>
            <person name="Winkler M.E."/>
        </authorList>
    </citation>
    <scope>NUCLEOTIDE SEQUENCE</scope>
</reference>